<keyword evidence="3 8" id="KW-0812">Transmembrane</keyword>
<feature type="transmembrane region" description="Helical" evidence="8">
    <location>
        <begin position="326"/>
        <end position="343"/>
    </location>
</feature>
<evidence type="ECO:0000313" key="10">
    <source>
        <dbReference type="EMBL" id="KAI1512881.1"/>
    </source>
</evidence>
<reference evidence="10" key="2">
    <citation type="submission" date="2021-05" db="EMBL/GenBank/DDBJ databases">
        <authorList>
            <person name="Moolhuijzen P.M."/>
            <person name="Moffat C.S."/>
        </authorList>
    </citation>
    <scope>NUCLEOTIDE SEQUENCE</scope>
    <source>
        <strain evidence="10">86-124</strain>
    </source>
</reference>
<keyword evidence="4" id="KW-0256">Endoplasmic reticulum</keyword>
<organism evidence="9 11">
    <name type="scientific">Pyrenophora tritici-repentis</name>
    <dbReference type="NCBI Taxonomy" id="45151"/>
    <lineage>
        <taxon>Eukaryota</taxon>
        <taxon>Fungi</taxon>
        <taxon>Dikarya</taxon>
        <taxon>Ascomycota</taxon>
        <taxon>Pezizomycotina</taxon>
        <taxon>Dothideomycetes</taxon>
        <taxon>Pleosporomycetidae</taxon>
        <taxon>Pleosporales</taxon>
        <taxon>Pleosporineae</taxon>
        <taxon>Pleosporaceae</taxon>
        <taxon>Pyrenophora</taxon>
    </lineage>
</organism>
<evidence type="ECO:0000256" key="1">
    <source>
        <dbReference type="ARBA" id="ARBA00004477"/>
    </source>
</evidence>
<dbReference type="AlphaFoldDB" id="A0A2W1I9C8"/>
<dbReference type="GO" id="GO:0016126">
    <property type="term" value="P:sterol biosynthetic process"/>
    <property type="evidence" value="ECO:0007669"/>
    <property type="project" value="TreeGrafter"/>
</dbReference>
<accession>A0A2W1I9C8</accession>
<feature type="transmembrane region" description="Helical" evidence="8">
    <location>
        <begin position="228"/>
        <end position="247"/>
    </location>
</feature>
<dbReference type="GO" id="GO:0005789">
    <property type="term" value="C:endoplasmic reticulum membrane"/>
    <property type="evidence" value="ECO:0007669"/>
    <property type="project" value="UniProtKB-SubCell"/>
</dbReference>
<dbReference type="Pfam" id="PF07281">
    <property type="entry name" value="INSIG"/>
    <property type="match status" value="1"/>
</dbReference>
<reference evidence="10" key="3">
    <citation type="journal article" date="2022" name="bioRxiv">
        <title>A global pangenome for the wheat fungal pathogen Pyrenophora tritici-repentis and prediction of effector protein structural homology.</title>
        <authorList>
            <person name="Moolhuijzen P."/>
            <person name="See P.T."/>
            <person name="Shi G."/>
            <person name="Powell H.R."/>
            <person name="Cockram J."/>
            <person name="Jorgensen L.N."/>
            <person name="Benslimane H."/>
            <person name="Strelkov S.E."/>
            <person name="Turner J."/>
            <person name="Liu Z."/>
            <person name="Moffat C.S."/>
        </authorList>
    </citation>
    <scope>NUCLEOTIDE SEQUENCE</scope>
    <source>
        <strain evidence="10">86-124</strain>
    </source>
</reference>
<gene>
    <name evidence="10" type="ORF">Ptr86124_007901</name>
    <name evidence="9" type="ORF">PtrM4_032490</name>
</gene>
<proteinExistence type="inferred from homology"/>
<feature type="region of interest" description="Disordered" evidence="7">
    <location>
        <begin position="1"/>
        <end position="52"/>
    </location>
</feature>
<feature type="region of interest" description="Disordered" evidence="7">
    <location>
        <begin position="70"/>
        <end position="94"/>
    </location>
</feature>
<dbReference type="InterPro" id="IPR025929">
    <property type="entry name" value="INSIG_fam"/>
</dbReference>
<dbReference type="Proteomes" id="UP000245464">
    <property type="component" value="Chromosome 1"/>
</dbReference>
<evidence type="ECO:0000256" key="3">
    <source>
        <dbReference type="ARBA" id="ARBA00022692"/>
    </source>
</evidence>
<dbReference type="Proteomes" id="UP000249757">
    <property type="component" value="Unassembled WGS sequence"/>
</dbReference>
<feature type="region of interest" description="Disordered" evidence="7">
    <location>
        <begin position="352"/>
        <end position="373"/>
    </location>
</feature>
<feature type="transmembrane region" description="Helical" evidence="8">
    <location>
        <begin position="395"/>
        <end position="415"/>
    </location>
</feature>
<reference evidence="12" key="4">
    <citation type="journal article" date="2022" name="Microb. Genom.">
        <title>A global pangenome for the wheat fungal pathogen Pyrenophora tritici-repentis and prediction of effector protein structural homology.</title>
        <authorList>
            <person name="Moolhuijzen P.M."/>
            <person name="See P.T."/>
            <person name="Shi G."/>
            <person name="Powell H.R."/>
            <person name="Cockram J."/>
            <person name="Jorgensen L.N."/>
            <person name="Benslimane H."/>
            <person name="Strelkov S.E."/>
            <person name="Turner J."/>
            <person name="Liu Z."/>
            <person name="Moffat C.S."/>
        </authorList>
    </citation>
    <scope>NUCLEOTIDE SEQUENCE [LARGE SCALE GENOMIC DNA]</scope>
</reference>
<dbReference type="EMBL" id="NQIK02000001">
    <property type="protein sequence ID" value="KAF7579009.1"/>
    <property type="molecule type" value="Genomic_DNA"/>
</dbReference>
<dbReference type="PANTHER" id="PTHR15301:SF3">
    <property type="entry name" value="PROTEIN NSG1-RELATED"/>
    <property type="match status" value="1"/>
</dbReference>
<reference evidence="9 11" key="1">
    <citation type="journal article" date="2018" name="BMC Genomics">
        <title>Comparative genomics of the wheat fungal pathogen Pyrenophora tritici-repentis reveals chromosomal variations and genome plasticity.</title>
        <authorList>
            <person name="Moolhuijzen P."/>
            <person name="See P.T."/>
            <person name="Hane J.K."/>
            <person name="Shi G."/>
            <person name="Liu Z."/>
            <person name="Oliver R.P."/>
            <person name="Moffat C.S."/>
        </authorList>
    </citation>
    <scope>NUCLEOTIDE SEQUENCE [LARGE SCALE GENOMIC DNA]</scope>
    <source>
        <strain evidence="9">M4</strain>
    </source>
</reference>
<evidence type="ECO:0000256" key="5">
    <source>
        <dbReference type="ARBA" id="ARBA00022989"/>
    </source>
</evidence>
<evidence type="ECO:0000313" key="11">
    <source>
        <dbReference type="Proteomes" id="UP000245464"/>
    </source>
</evidence>
<comment type="caution">
    <text evidence="9">The sequence shown here is derived from an EMBL/GenBank/DDBJ whole genome shotgun (WGS) entry which is preliminary data.</text>
</comment>
<evidence type="ECO:0000256" key="6">
    <source>
        <dbReference type="ARBA" id="ARBA00023136"/>
    </source>
</evidence>
<evidence type="ECO:0000256" key="4">
    <source>
        <dbReference type="ARBA" id="ARBA00022824"/>
    </source>
</evidence>
<feature type="compositionally biased region" description="Polar residues" evidence="7">
    <location>
        <begin position="361"/>
        <end position="373"/>
    </location>
</feature>
<dbReference type="PANTHER" id="PTHR15301">
    <property type="entry name" value="INSULIN-INDUCED GENE 1"/>
    <property type="match status" value="1"/>
</dbReference>
<keyword evidence="6 8" id="KW-0472">Membrane</keyword>
<keyword evidence="5 8" id="KW-1133">Transmembrane helix</keyword>
<dbReference type="EMBL" id="NRDI02000010">
    <property type="protein sequence ID" value="KAI1512881.1"/>
    <property type="molecule type" value="Genomic_DNA"/>
</dbReference>
<keyword evidence="12" id="KW-1185">Reference proteome</keyword>
<protein>
    <submittedName>
        <fullName evidence="9">INSIG domain containing protein</fullName>
    </submittedName>
</protein>
<evidence type="ECO:0000256" key="2">
    <source>
        <dbReference type="ARBA" id="ARBA00007475"/>
    </source>
</evidence>
<name>A0A2W1I9C8_9PLEO</name>
<evidence type="ECO:0000256" key="8">
    <source>
        <dbReference type="SAM" id="Phobius"/>
    </source>
</evidence>
<evidence type="ECO:0000313" key="12">
    <source>
        <dbReference type="Proteomes" id="UP000249757"/>
    </source>
</evidence>
<sequence>MAEDAPSKMNAAQAPLHIHRPVPRRHFDSYKDAAHSPTHDFLQSTPPSARENRGSADFLAQLNARLLRTCNSRNDESEEAERERTLPPRNKSVLNMSSTLSGIYDETGESTTGDQSMAETPWGTGAETPAHMAMGFHAYEPGMGSPDGGRSLKNQARGVASTRQTEGKAHDHTARQPRRGIWKYAVILGKLAALYAFGVIYGIIVSHLHETRQLAPVHVDGVGRESRTYLASWGLFGVALGSLLPYVDLVWDVQKRASQTDEKEVETHDSPISEQINDVVRSVAAFLGIAFAIRRLPWQSTLQLTLTLALVNPALWYILDRSKPGLSVSLTVTSILTSFIFLSNPNVLPSPSLPPTTNATQVPSMSDSTHMQGRPSTVAPMGQEFFAGMISYESLAVVTWVGSVLFCSCVCFGSIGRRLAVLEQSGWKGA</sequence>
<comment type="subcellular location">
    <subcellularLocation>
        <location evidence="1">Endoplasmic reticulum membrane</location>
        <topology evidence="1">Multi-pass membrane protein</topology>
    </subcellularLocation>
</comment>
<evidence type="ECO:0000313" key="9">
    <source>
        <dbReference type="EMBL" id="KAF7579009.1"/>
    </source>
</evidence>
<dbReference type="OrthoDB" id="205546at2759"/>
<feature type="transmembrane region" description="Helical" evidence="8">
    <location>
        <begin position="184"/>
        <end position="208"/>
    </location>
</feature>
<comment type="similarity">
    <text evidence="2">Belongs to the INSIG family.</text>
</comment>
<evidence type="ECO:0000256" key="7">
    <source>
        <dbReference type="SAM" id="MobiDB-lite"/>
    </source>
</evidence>
<feature type="compositionally biased region" description="Basic and acidic residues" evidence="7">
    <location>
        <begin position="25"/>
        <end position="38"/>
    </location>
</feature>